<dbReference type="FunFam" id="1.20.990.10:FF:000010">
    <property type="entry name" value="Sulfite reductase [NADPH] flavoprotein component"/>
    <property type="match status" value="1"/>
</dbReference>
<comment type="cofactor">
    <cofactor evidence="2">
        <name>FAD</name>
        <dbReference type="ChEBI" id="CHEBI:57692"/>
    </cofactor>
</comment>
<dbReference type="AlphaFoldDB" id="A0A0W0E117"/>
<evidence type="ECO:0000256" key="5">
    <source>
        <dbReference type="ARBA" id="ARBA00022448"/>
    </source>
</evidence>
<comment type="caution">
    <text evidence="15">The sequence shown here is derived from an EMBL/GenBank/DDBJ whole genome shotgun (WGS) entry which is preliminary data.</text>
</comment>
<comment type="pathway">
    <text evidence="3">Sulfur metabolism; hydrogen sulfide biosynthesis; hydrogen sulfide from sulfite (NADPH route): step 1/1.</text>
</comment>
<dbReference type="InterPro" id="IPR001709">
    <property type="entry name" value="Flavoprot_Pyr_Nucl_cyt_Rdtase"/>
</dbReference>
<dbReference type="CDD" id="cd06207">
    <property type="entry name" value="CyPoR_like"/>
    <property type="match status" value="1"/>
</dbReference>
<dbReference type="EMBL" id="LLZZ01000136">
    <property type="protein sequence ID" value="KTB00665.1"/>
    <property type="molecule type" value="Genomic_DNA"/>
</dbReference>
<dbReference type="GO" id="GO:0005829">
    <property type="term" value="C:cytosol"/>
    <property type="evidence" value="ECO:0007669"/>
    <property type="project" value="TreeGrafter"/>
</dbReference>
<keyword evidence="10" id="KW-0249">Electron transport</keyword>
<accession>A0A0W0E117</accession>
<dbReference type="Gene3D" id="3.40.50.80">
    <property type="entry name" value="Nucleotide-binding domain of ferredoxin-NADP reductase (FNR) module"/>
    <property type="match status" value="1"/>
</dbReference>
<evidence type="ECO:0000256" key="4">
    <source>
        <dbReference type="ARBA" id="ARBA00012604"/>
    </source>
</evidence>
<dbReference type="InterPro" id="IPR001433">
    <property type="entry name" value="OxRdtase_FAD/NAD-bd"/>
</dbReference>
<keyword evidence="9" id="KW-0521">NADP</keyword>
<evidence type="ECO:0000256" key="9">
    <source>
        <dbReference type="ARBA" id="ARBA00022857"/>
    </source>
</evidence>
<dbReference type="VEuPathDB" id="FungiDB:GVI51_D05247"/>
<evidence type="ECO:0000256" key="11">
    <source>
        <dbReference type="ARBA" id="ARBA00023002"/>
    </source>
</evidence>
<evidence type="ECO:0000256" key="10">
    <source>
        <dbReference type="ARBA" id="ARBA00022982"/>
    </source>
</evidence>
<comment type="catalytic activity">
    <reaction evidence="12">
        <text>hydrogen sulfide + 3 NADP(+) + 3 H2O = sulfite + 3 NADPH + 4 H(+)</text>
        <dbReference type="Rhea" id="RHEA:13801"/>
        <dbReference type="ChEBI" id="CHEBI:15377"/>
        <dbReference type="ChEBI" id="CHEBI:15378"/>
        <dbReference type="ChEBI" id="CHEBI:17359"/>
        <dbReference type="ChEBI" id="CHEBI:29919"/>
        <dbReference type="ChEBI" id="CHEBI:57783"/>
        <dbReference type="ChEBI" id="CHEBI:58349"/>
        <dbReference type="EC" id="1.8.1.2"/>
    </reaction>
</comment>
<dbReference type="InterPro" id="IPR009014">
    <property type="entry name" value="Transketo_C/PFOR_II"/>
</dbReference>
<dbReference type="InterPro" id="IPR003097">
    <property type="entry name" value="CysJ-like_FAD-binding"/>
</dbReference>
<evidence type="ECO:0000256" key="1">
    <source>
        <dbReference type="ARBA" id="ARBA00001917"/>
    </source>
</evidence>
<dbReference type="GO" id="GO:0000103">
    <property type="term" value="P:sulfate assimilation"/>
    <property type="evidence" value="ECO:0007669"/>
    <property type="project" value="EnsemblFungi"/>
</dbReference>
<evidence type="ECO:0000259" key="14">
    <source>
        <dbReference type="PROSITE" id="PS51384"/>
    </source>
</evidence>
<name>A0A0W0E117_CANGB</name>
<proteinExistence type="predicted"/>
<protein>
    <recommendedName>
        <fullName evidence="4">assimilatory sulfite reductase (NADPH)</fullName>
        <ecNumber evidence="4">1.8.1.2</ecNumber>
    </recommendedName>
</protein>
<dbReference type="SUPFAM" id="SSF52343">
    <property type="entry name" value="Ferredoxin reductase-like, C-terminal NADP-linked domain"/>
    <property type="match status" value="1"/>
</dbReference>
<comment type="function">
    <text evidence="13">This enzyme catalyzes the 6-electron reduction of sulfite to sulfide. This is one of several activities required for the biosynthesis of L-cysteine from sulfate.</text>
</comment>
<keyword evidence="7" id="KW-0288">FMN</keyword>
<dbReference type="InterPro" id="IPR023173">
    <property type="entry name" value="NADPH_Cyt_P450_Rdtase_alpha"/>
</dbReference>
<sequence>MSVVNPFEGPYGPATDAINAVLTAQVKDVFGYRTFSQSDLLFPGDEKAHIRQLDVRAGAGATPLGYASGKAGRAGLVGIIAPSYSLPYFHRALAQAGDSRVVLNVGALGYDSESGAVTNDYVTALDSAAKLGYGVVTPVSTKEVAATTLLTVAVSKFAKARGAVHLFDGLNYSRAIGVVPALDFDKQADIIKKLEKLLPSIDSNSFEDVLGKFNEVSGLKIHNFQTQNVESAEVIYVTHGSLESELFIDAVKNSSQSNVGVIAVRVPLPFNVEKFTAVIPKTAKKIVVIGQSLTGDSSSLLKSRVSAALFYSNRRDIQVSEYLYKPDFVWSPAAIKQIIETFSPVDTISIGEDSKGTSKSFIYWASDKSINIDLASKLALSFSFTSGSHISFRSKYDNINNAGTYQAQLVNSDHETAILSNIDAADVSIVEDSALLNHFNITATIKKGGVLVVATSKSTKDVDLSQVESYTENLKFPVHFLNAVAERNINLYVVDKTAIESERFIGYIIQALVWNLTTKRGLEQHIQDVWNSASAEDKTTAPEFADQILKGVESSVKVISTDLYPDFAKLEEPVEEKAETDEEEEEEIRELPIFPIETSFNVSQSSQKLYPEAEVNSKSSIAKALAFKEAYETTEELRPDLPVKNFVVKVKENRRVTPEDYDRYIFHIEFDISGTGLKYDIGEALGIHARNNEEQVREFLKSYGLDETDIVFVPNKDNNGKLEASSVLHAFIDKLDIFGKPPKRFYEALVEYATDEEEKKKLQKLVTPAGAVELKKYQDVEYYTYADIFELYPSARPPLEELVTIISPLKRREYSIASSQKVHPNEVHLLIVVVDWIDNKGRKRFGQASKYISELSVGSELVVSVKPSVMKLPPSPKQPVIMSGLGTGLAPFKAIVEEKLWQKEQGEEIGEVYLFLGSRHKREEYLYGELWEAYKDAGIITHIGAAFSRDQPQKIYIQDRIRESLPALKSAMVDKEGAFYLCGPTWPVPDITQALQDIYAADAAEKGLKVNLGDIIEELKESSRYILEVY</sequence>
<evidence type="ECO:0000256" key="3">
    <source>
        <dbReference type="ARBA" id="ARBA00004774"/>
    </source>
</evidence>
<evidence type="ECO:0000256" key="8">
    <source>
        <dbReference type="ARBA" id="ARBA00022827"/>
    </source>
</evidence>
<dbReference type="PROSITE" id="PS51384">
    <property type="entry name" value="FAD_FR"/>
    <property type="match status" value="1"/>
</dbReference>
<dbReference type="GO" id="GO:0009337">
    <property type="term" value="C:sulfite reductase complex (NADPH)"/>
    <property type="evidence" value="ECO:0007669"/>
    <property type="project" value="EnsemblFungi"/>
</dbReference>
<dbReference type="PANTHER" id="PTHR19384:SF109">
    <property type="entry name" value="SULFITE REDUCTASE [NADPH] FLAVOPROTEIN COMPONENT"/>
    <property type="match status" value="1"/>
</dbReference>
<feature type="domain" description="FAD-binding FR-type" evidence="14">
    <location>
        <begin position="643"/>
        <end position="874"/>
    </location>
</feature>
<keyword evidence="11" id="KW-0560">Oxidoreductase</keyword>
<keyword evidence="8" id="KW-0274">FAD</keyword>
<dbReference type="SUPFAM" id="SSF53323">
    <property type="entry name" value="Pyruvate-ferredoxin oxidoreductase, PFOR, domain III"/>
    <property type="match status" value="1"/>
</dbReference>
<dbReference type="GO" id="GO:0010181">
    <property type="term" value="F:FMN binding"/>
    <property type="evidence" value="ECO:0007669"/>
    <property type="project" value="TreeGrafter"/>
</dbReference>
<dbReference type="InterPro" id="IPR039261">
    <property type="entry name" value="FNR_nucleotide-bd"/>
</dbReference>
<dbReference type="Gene3D" id="1.20.990.10">
    <property type="entry name" value="NADPH-cytochrome p450 Reductase, Chain A, domain 3"/>
    <property type="match status" value="1"/>
</dbReference>
<dbReference type="InterPro" id="IPR002869">
    <property type="entry name" value="Pyrv_flavodox_OxRed_cen"/>
</dbReference>
<reference evidence="15 16" key="1">
    <citation type="submission" date="2015-10" db="EMBL/GenBank/DDBJ databases">
        <title>Draft genomes sequences of Candida glabrata isolates 1A, 1B, 2A, 2B, 3A and 3B.</title>
        <authorList>
            <person name="Haavelsrud O.E."/>
            <person name="Gaustad P."/>
        </authorList>
    </citation>
    <scope>NUCLEOTIDE SEQUENCE [LARGE SCALE GENOMIC DNA]</scope>
    <source>
        <strain evidence="15">910700640</strain>
    </source>
</reference>
<dbReference type="VEuPathDB" id="FungiDB:GWK60_D05467"/>
<keyword evidence="6" id="KW-0285">Flavoprotein</keyword>
<dbReference type="PRINTS" id="PR00371">
    <property type="entry name" value="FPNCR"/>
</dbReference>
<dbReference type="Gene3D" id="3.40.50.920">
    <property type="match status" value="1"/>
</dbReference>
<dbReference type="VEuPathDB" id="FungiDB:B1J91_D05280g"/>
<dbReference type="InterPro" id="IPR017927">
    <property type="entry name" value="FAD-bd_FR_type"/>
</dbReference>
<dbReference type="PANTHER" id="PTHR19384">
    <property type="entry name" value="NITRIC OXIDE SYNTHASE-RELATED"/>
    <property type="match status" value="1"/>
</dbReference>
<dbReference type="Pfam" id="PF00667">
    <property type="entry name" value="FAD_binding_1"/>
    <property type="match status" value="1"/>
</dbReference>
<dbReference type="SUPFAM" id="SSF63380">
    <property type="entry name" value="Riboflavin synthase domain-like"/>
    <property type="match status" value="1"/>
</dbReference>
<evidence type="ECO:0000256" key="6">
    <source>
        <dbReference type="ARBA" id="ARBA00022630"/>
    </source>
</evidence>
<dbReference type="GO" id="GO:0004783">
    <property type="term" value="F:sulfite reductase (NADPH) activity"/>
    <property type="evidence" value="ECO:0007669"/>
    <property type="project" value="UniProtKB-EC"/>
</dbReference>
<comment type="cofactor">
    <cofactor evidence="1">
        <name>FMN</name>
        <dbReference type="ChEBI" id="CHEBI:58210"/>
    </cofactor>
</comment>
<evidence type="ECO:0000256" key="2">
    <source>
        <dbReference type="ARBA" id="ARBA00001974"/>
    </source>
</evidence>
<dbReference type="InterPro" id="IPR017938">
    <property type="entry name" value="Riboflavin_synthase-like_b-brl"/>
</dbReference>
<gene>
    <name evidence="15" type="ORF">AO440_000829</name>
</gene>
<evidence type="ECO:0000256" key="13">
    <source>
        <dbReference type="ARBA" id="ARBA00059320"/>
    </source>
</evidence>
<dbReference type="VEuPathDB" id="FungiDB:CAGL0D05280g"/>
<evidence type="ECO:0000256" key="7">
    <source>
        <dbReference type="ARBA" id="ARBA00022643"/>
    </source>
</evidence>
<dbReference type="EC" id="1.8.1.2" evidence="4"/>
<evidence type="ECO:0000313" key="15">
    <source>
        <dbReference type="EMBL" id="KTB00665.1"/>
    </source>
</evidence>
<keyword evidence="5" id="KW-0813">Transport</keyword>
<dbReference type="Pfam" id="PF00175">
    <property type="entry name" value="NAD_binding_1"/>
    <property type="match status" value="1"/>
</dbReference>
<evidence type="ECO:0000256" key="12">
    <source>
        <dbReference type="ARBA" id="ARBA00052219"/>
    </source>
</evidence>
<dbReference type="Gene3D" id="3.40.920.10">
    <property type="entry name" value="Pyruvate-ferredoxin oxidoreductase, PFOR, domain III"/>
    <property type="match status" value="1"/>
</dbReference>
<dbReference type="Gene3D" id="2.40.30.10">
    <property type="entry name" value="Translation factors"/>
    <property type="match status" value="1"/>
</dbReference>
<dbReference type="SUPFAM" id="SSF52922">
    <property type="entry name" value="TK C-terminal domain-like"/>
    <property type="match status" value="1"/>
</dbReference>
<evidence type="ECO:0000313" key="16">
    <source>
        <dbReference type="Proteomes" id="UP000054886"/>
    </source>
</evidence>
<dbReference type="FunFam" id="3.40.50.80:FF:000011">
    <property type="entry name" value="Sulfite reductase flavoprotein component"/>
    <property type="match status" value="1"/>
</dbReference>
<dbReference type="GO" id="GO:0050660">
    <property type="term" value="F:flavin adenine dinucleotide binding"/>
    <property type="evidence" value="ECO:0007669"/>
    <property type="project" value="TreeGrafter"/>
</dbReference>
<organism evidence="15 16">
    <name type="scientific">Candida glabrata</name>
    <name type="common">Yeast</name>
    <name type="synonym">Torulopsis glabrata</name>
    <dbReference type="NCBI Taxonomy" id="5478"/>
    <lineage>
        <taxon>Eukaryota</taxon>
        <taxon>Fungi</taxon>
        <taxon>Dikarya</taxon>
        <taxon>Ascomycota</taxon>
        <taxon>Saccharomycotina</taxon>
        <taxon>Saccharomycetes</taxon>
        <taxon>Saccharomycetales</taxon>
        <taxon>Saccharomycetaceae</taxon>
        <taxon>Nakaseomyces</taxon>
    </lineage>
</organism>
<dbReference type="Gene3D" id="3.40.50.970">
    <property type="match status" value="1"/>
</dbReference>
<dbReference type="Proteomes" id="UP000054886">
    <property type="component" value="Unassembled WGS sequence"/>
</dbReference>